<gene>
    <name evidence="2" type="ORF">CH376_12010</name>
    <name evidence="1" type="ORF">CH380_20130</name>
</gene>
<dbReference type="EMBL" id="NPDU01000027">
    <property type="protein sequence ID" value="PJZ61705.1"/>
    <property type="molecule type" value="Genomic_DNA"/>
</dbReference>
<dbReference type="AlphaFoldDB" id="A0A2M9YIX7"/>
<organism evidence="1 4">
    <name type="scientific">Leptospira adleri</name>
    <dbReference type="NCBI Taxonomy" id="2023186"/>
    <lineage>
        <taxon>Bacteria</taxon>
        <taxon>Pseudomonadati</taxon>
        <taxon>Spirochaetota</taxon>
        <taxon>Spirochaetia</taxon>
        <taxon>Leptospirales</taxon>
        <taxon>Leptospiraceae</taxon>
        <taxon>Leptospira</taxon>
    </lineage>
</organism>
<sequence>MYRTKIAFSIRASFRFERIQVYGLEIFVGKDKSEKLRSCRERICKIDFAPNREIRYNWILK</sequence>
<evidence type="ECO:0000313" key="4">
    <source>
        <dbReference type="Proteomes" id="UP000232188"/>
    </source>
</evidence>
<reference evidence="3 4" key="1">
    <citation type="submission" date="2017-07" db="EMBL/GenBank/DDBJ databases">
        <title>Leptospira spp. isolated from tropical soils.</title>
        <authorList>
            <person name="Thibeaux R."/>
            <person name="Iraola G."/>
            <person name="Ferres I."/>
            <person name="Bierque E."/>
            <person name="Girault D."/>
            <person name="Soupe-Gilbert M.-E."/>
            <person name="Picardeau M."/>
            <person name="Goarant C."/>
        </authorList>
    </citation>
    <scope>NUCLEOTIDE SEQUENCE [LARGE SCALE GENOMIC DNA]</scope>
    <source>
        <strain evidence="1 4">FH2-B-C1</strain>
        <strain evidence="2 3">FH2-B-D1</strain>
    </source>
</reference>
<dbReference type="Proteomes" id="UP000232188">
    <property type="component" value="Unassembled WGS sequence"/>
</dbReference>
<evidence type="ECO:0000313" key="1">
    <source>
        <dbReference type="EMBL" id="PJZ51464.1"/>
    </source>
</evidence>
<dbReference type="Proteomes" id="UP000232149">
    <property type="component" value="Unassembled WGS sequence"/>
</dbReference>
<name>A0A2M9YIX7_9LEPT</name>
<keyword evidence="3" id="KW-1185">Reference proteome</keyword>
<accession>A0A2M9YIX7</accession>
<evidence type="ECO:0000313" key="2">
    <source>
        <dbReference type="EMBL" id="PJZ61705.1"/>
    </source>
</evidence>
<proteinExistence type="predicted"/>
<dbReference type="EMBL" id="NPDV01000024">
    <property type="protein sequence ID" value="PJZ51464.1"/>
    <property type="molecule type" value="Genomic_DNA"/>
</dbReference>
<evidence type="ECO:0000313" key="3">
    <source>
        <dbReference type="Proteomes" id="UP000232149"/>
    </source>
</evidence>
<comment type="caution">
    <text evidence="1">The sequence shown here is derived from an EMBL/GenBank/DDBJ whole genome shotgun (WGS) entry which is preliminary data.</text>
</comment>
<protein>
    <submittedName>
        <fullName evidence="1">Uncharacterized protein</fullName>
    </submittedName>
</protein>